<proteinExistence type="predicted"/>
<name>A0A9Q3PTF9_9BASI</name>
<evidence type="ECO:0000313" key="3">
    <source>
        <dbReference type="Proteomes" id="UP000765509"/>
    </source>
</evidence>
<feature type="compositionally biased region" description="Basic and acidic residues" evidence="1">
    <location>
        <begin position="27"/>
        <end position="48"/>
    </location>
</feature>
<feature type="compositionally biased region" description="Basic and acidic residues" evidence="1">
    <location>
        <begin position="85"/>
        <end position="101"/>
    </location>
</feature>
<protein>
    <submittedName>
        <fullName evidence="2">Uncharacterized protein</fullName>
    </submittedName>
</protein>
<gene>
    <name evidence="2" type="ORF">O181_112345</name>
</gene>
<organism evidence="2 3">
    <name type="scientific">Austropuccinia psidii MF-1</name>
    <dbReference type="NCBI Taxonomy" id="1389203"/>
    <lineage>
        <taxon>Eukaryota</taxon>
        <taxon>Fungi</taxon>
        <taxon>Dikarya</taxon>
        <taxon>Basidiomycota</taxon>
        <taxon>Pucciniomycotina</taxon>
        <taxon>Pucciniomycetes</taxon>
        <taxon>Pucciniales</taxon>
        <taxon>Sphaerophragmiaceae</taxon>
        <taxon>Austropuccinia</taxon>
    </lineage>
</organism>
<evidence type="ECO:0000256" key="1">
    <source>
        <dbReference type="SAM" id="MobiDB-lite"/>
    </source>
</evidence>
<dbReference type="EMBL" id="AVOT02090458">
    <property type="protein sequence ID" value="MBW0572630.1"/>
    <property type="molecule type" value="Genomic_DNA"/>
</dbReference>
<dbReference type="AlphaFoldDB" id="A0A9Q3PTF9"/>
<dbReference type="Proteomes" id="UP000765509">
    <property type="component" value="Unassembled WGS sequence"/>
</dbReference>
<reference evidence="2" key="1">
    <citation type="submission" date="2021-03" db="EMBL/GenBank/DDBJ databases">
        <title>Draft genome sequence of rust myrtle Austropuccinia psidii MF-1, a brazilian biotype.</title>
        <authorList>
            <person name="Quecine M.C."/>
            <person name="Pachon D.M.R."/>
            <person name="Bonatelli M.L."/>
            <person name="Correr F.H."/>
            <person name="Franceschini L.M."/>
            <person name="Leite T.F."/>
            <person name="Margarido G.R.A."/>
            <person name="Almeida C.A."/>
            <person name="Ferrarezi J.A."/>
            <person name="Labate C.A."/>
        </authorList>
    </citation>
    <scope>NUCLEOTIDE SEQUENCE</scope>
    <source>
        <strain evidence="2">MF-1</strain>
    </source>
</reference>
<accession>A0A9Q3PTF9</accession>
<evidence type="ECO:0000313" key="2">
    <source>
        <dbReference type="EMBL" id="MBW0572630.1"/>
    </source>
</evidence>
<comment type="caution">
    <text evidence="2">The sequence shown here is derived from an EMBL/GenBank/DDBJ whole genome shotgun (WGS) entry which is preliminary data.</text>
</comment>
<sequence>MEGNESVKDIVRAFAKELSELNKKFMDKTTLKTKPEEEVKPTEKKSQDRSTSIAHVEYCSNWRPPTISSGNDPFESHIGLRQTKQRLERQSQNQEPKKKAEVPGTYIEEEKEEERVIIPTKFQNHTNLRRKSTILPIRMKMKQFPKKKRSSKNLQINKLKPNWKLTKLLRKLCNKRSTSPLKEF</sequence>
<feature type="region of interest" description="Disordered" evidence="1">
    <location>
        <begin position="27"/>
        <end position="106"/>
    </location>
</feature>
<keyword evidence="3" id="KW-1185">Reference proteome</keyword>